<evidence type="ECO:0000256" key="2">
    <source>
        <dbReference type="ARBA" id="ARBA00023125"/>
    </source>
</evidence>
<dbReference type="PANTHER" id="PTHR46796">
    <property type="entry name" value="HTH-TYPE TRANSCRIPTIONAL ACTIVATOR RHAS-RELATED"/>
    <property type="match status" value="1"/>
</dbReference>
<dbReference type="PROSITE" id="PS00041">
    <property type="entry name" value="HTH_ARAC_FAMILY_1"/>
    <property type="match status" value="1"/>
</dbReference>
<feature type="region of interest" description="Disordered" evidence="4">
    <location>
        <begin position="282"/>
        <end position="321"/>
    </location>
</feature>
<keyword evidence="3" id="KW-0804">Transcription</keyword>
<accession>A0ABU0H7M7</accession>
<proteinExistence type="predicted"/>
<keyword evidence="2" id="KW-0238">DNA-binding</keyword>
<evidence type="ECO:0000313" key="7">
    <source>
        <dbReference type="Proteomes" id="UP001241603"/>
    </source>
</evidence>
<evidence type="ECO:0000256" key="3">
    <source>
        <dbReference type="ARBA" id="ARBA00023163"/>
    </source>
</evidence>
<comment type="caution">
    <text evidence="6">The sequence shown here is derived from an EMBL/GenBank/DDBJ whole genome shotgun (WGS) entry which is preliminary data.</text>
</comment>
<dbReference type="EMBL" id="JAUSVO010000003">
    <property type="protein sequence ID" value="MDQ0438309.1"/>
    <property type="molecule type" value="Genomic_DNA"/>
</dbReference>
<sequence length="321" mass="34994">MFNDVQAVTQTTAQTSQMFHDDDLAGEFEIDAASDAALLDTLFTLAIVTDKANLVVVIPGDDRAGMTGDLASPLDRAVALLPEAMPTHIAPATNPDLRRFFSALRQQKVHAGFLVIDLRIKPDATLEQLAASLLRAKQAEPASSELYANAIGATLAARIAEESPLRAEGARRPCGTLSKWRLKRAIEYIDAHLGETITLAEMAEAARLTRMHFAAQFRASTGLPPHAFLLRRRIDRAKQLLLDDRETIVGVALTVGFQTQAHFTTVFKRFVGDTPYQWRRAQAAGRTPARAQRRGVAQPGRVQAPAGRWPSHDASQGAMIS</sequence>
<name>A0ABU0H7M7_9HYPH</name>
<dbReference type="InterPro" id="IPR050204">
    <property type="entry name" value="AraC_XylS_family_regulators"/>
</dbReference>
<dbReference type="Proteomes" id="UP001241603">
    <property type="component" value="Unassembled WGS sequence"/>
</dbReference>
<gene>
    <name evidence="6" type="ORF">QO014_002701</name>
</gene>
<dbReference type="PROSITE" id="PS01124">
    <property type="entry name" value="HTH_ARAC_FAMILY_2"/>
    <property type="match status" value="1"/>
</dbReference>
<dbReference type="RefSeq" id="WP_266349202.1">
    <property type="nucleotide sequence ID" value="NZ_JAPKNG010000003.1"/>
</dbReference>
<dbReference type="InterPro" id="IPR009057">
    <property type="entry name" value="Homeodomain-like_sf"/>
</dbReference>
<dbReference type="Gene3D" id="1.10.10.60">
    <property type="entry name" value="Homeodomain-like"/>
    <property type="match status" value="2"/>
</dbReference>
<dbReference type="SMART" id="SM00342">
    <property type="entry name" value="HTH_ARAC"/>
    <property type="match status" value="1"/>
</dbReference>
<dbReference type="InterPro" id="IPR018062">
    <property type="entry name" value="HTH_AraC-typ_CS"/>
</dbReference>
<feature type="domain" description="HTH araC/xylS-type" evidence="5">
    <location>
        <begin position="183"/>
        <end position="281"/>
    </location>
</feature>
<protein>
    <submittedName>
        <fullName evidence="6">AraC-like DNA-binding protein</fullName>
    </submittedName>
</protein>
<evidence type="ECO:0000259" key="5">
    <source>
        <dbReference type="PROSITE" id="PS01124"/>
    </source>
</evidence>
<dbReference type="InterPro" id="IPR018060">
    <property type="entry name" value="HTH_AraC"/>
</dbReference>
<organism evidence="6 7">
    <name type="scientific">Kaistia dalseonensis</name>
    <dbReference type="NCBI Taxonomy" id="410840"/>
    <lineage>
        <taxon>Bacteria</taxon>
        <taxon>Pseudomonadati</taxon>
        <taxon>Pseudomonadota</taxon>
        <taxon>Alphaproteobacteria</taxon>
        <taxon>Hyphomicrobiales</taxon>
        <taxon>Kaistiaceae</taxon>
        <taxon>Kaistia</taxon>
    </lineage>
</organism>
<keyword evidence="1" id="KW-0805">Transcription regulation</keyword>
<dbReference type="Pfam" id="PF12833">
    <property type="entry name" value="HTH_18"/>
    <property type="match status" value="1"/>
</dbReference>
<evidence type="ECO:0000313" key="6">
    <source>
        <dbReference type="EMBL" id="MDQ0438309.1"/>
    </source>
</evidence>
<dbReference type="SUPFAM" id="SSF46689">
    <property type="entry name" value="Homeodomain-like"/>
    <property type="match status" value="2"/>
</dbReference>
<evidence type="ECO:0000256" key="1">
    <source>
        <dbReference type="ARBA" id="ARBA00023015"/>
    </source>
</evidence>
<reference evidence="6 7" key="1">
    <citation type="submission" date="2023-07" db="EMBL/GenBank/DDBJ databases">
        <title>Genomic Encyclopedia of Type Strains, Phase IV (KMG-IV): sequencing the most valuable type-strain genomes for metagenomic binning, comparative biology and taxonomic classification.</title>
        <authorList>
            <person name="Goeker M."/>
        </authorList>
    </citation>
    <scope>NUCLEOTIDE SEQUENCE [LARGE SCALE GENOMIC DNA]</scope>
    <source>
        <strain evidence="6 7">B6-8</strain>
    </source>
</reference>
<dbReference type="PANTHER" id="PTHR46796:SF14">
    <property type="entry name" value="TRANSCRIPTIONAL REGULATORY PROTEIN"/>
    <property type="match status" value="1"/>
</dbReference>
<evidence type="ECO:0000256" key="4">
    <source>
        <dbReference type="SAM" id="MobiDB-lite"/>
    </source>
</evidence>
<keyword evidence="7" id="KW-1185">Reference proteome</keyword>